<reference evidence="1" key="1">
    <citation type="submission" date="2022-07" db="EMBL/GenBank/DDBJ databases">
        <title>Phylogenomic reconstructions and comparative analyses of Kickxellomycotina fungi.</title>
        <authorList>
            <person name="Reynolds N.K."/>
            <person name="Stajich J.E."/>
            <person name="Barry K."/>
            <person name="Grigoriev I.V."/>
            <person name="Crous P."/>
            <person name="Smith M.E."/>
        </authorList>
    </citation>
    <scope>NUCLEOTIDE SEQUENCE</scope>
    <source>
        <strain evidence="1">CBS 109366</strain>
    </source>
</reference>
<gene>
    <name evidence="1" type="ORF">IWQ57_004335</name>
</gene>
<sequence length="275" mass="29245">MGKANDRIGAICVLKRRPGAEQALELLQRVAAQVRPIMHQRGWRVGLLREFYPKAANLHGLNVNHGAEIRLRLRSAHSDAVLLPYGDVLGTMLHELVHIVRSPHDAVFYELLDKLRGEAEGLMARGYAGDGFFSAGQRVGVGISHNAPRHQLRDRAARAAEQRQCRASLGGPPRTLAGGSLAAQQARLSPAQMAALALERRLRDEKWCGQAMDSAATAASADGDDVLAASVVGGGSCSPVVISDSDGDAVWLSDDGSRGSSSELARPSPPPPPPI</sequence>
<keyword evidence="2" id="KW-1185">Reference proteome</keyword>
<protein>
    <submittedName>
        <fullName evidence="1">Uncharacterized protein</fullName>
    </submittedName>
</protein>
<accession>A0ACC1JSP9</accession>
<dbReference type="EMBL" id="JANBUJ010001678">
    <property type="protein sequence ID" value="KAJ2766498.1"/>
    <property type="molecule type" value="Genomic_DNA"/>
</dbReference>
<dbReference type="Proteomes" id="UP001140234">
    <property type="component" value="Unassembled WGS sequence"/>
</dbReference>
<evidence type="ECO:0000313" key="2">
    <source>
        <dbReference type="Proteomes" id="UP001140234"/>
    </source>
</evidence>
<comment type="caution">
    <text evidence="1">The sequence shown here is derived from an EMBL/GenBank/DDBJ whole genome shotgun (WGS) entry which is preliminary data.</text>
</comment>
<name>A0ACC1JSP9_9FUNG</name>
<organism evidence="1 2">
    <name type="scientific">Coemansia nantahalensis</name>
    <dbReference type="NCBI Taxonomy" id="2789366"/>
    <lineage>
        <taxon>Eukaryota</taxon>
        <taxon>Fungi</taxon>
        <taxon>Fungi incertae sedis</taxon>
        <taxon>Zoopagomycota</taxon>
        <taxon>Kickxellomycotina</taxon>
        <taxon>Kickxellomycetes</taxon>
        <taxon>Kickxellales</taxon>
        <taxon>Kickxellaceae</taxon>
        <taxon>Coemansia</taxon>
    </lineage>
</organism>
<evidence type="ECO:0000313" key="1">
    <source>
        <dbReference type="EMBL" id="KAJ2766498.1"/>
    </source>
</evidence>
<proteinExistence type="predicted"/>